<dbReference type="PANTHER" id="PTHR33514">
    <property type="entry name" value="PROTEIN ABCI12, CHLOROPLASTIC"/>
    <property type="match status" value="1"/>
</dbReference>
<feature type="transmembrane region" description="Helical" evidence="5">
    <location>
        <begin position="113"/>
        <end position="135"/>
    </location>
</feature>
<protein>
    <submittedName>
        <fullName evidence="6">Energy-coupling factor transporter transmembrane component T</fullName>
    </submittedName>
</protein>
<dbReference type="Proteomes" id="UP001465426">
    <property type="component" value="Unassembled WGS sequence"/>
</dbReference>
<evidence type="ECO:0000256" key="5">
    <source>
        <dbReference type="SAM" id="Phobius"/>
    </source>
</evidence>
<comment type="caution">
    <text evidence="6">The sequence shown here is derived from an EMBL/GenBank/DDBJ whole genome shotgun (WGS) entry which is preliminary data.</text>
</comment>
<feature type="transmembrane region" description="Helical" evidence="5">
    <location>
        <begin position="199"/>
        <end position="215"/>
    </location>
</feature>
<evidence type="ECO:0000256" key="4">
    <source>
        <dbReference type="ARBA" id="ARBA00023136"/>
    </source>
</evidence>
<name>A0ABV1F0R3_9BACI</name>
<evidence type="ECO:0000313" key="6">
    <source>
        <dbReference type="EMBL" id="MEQ2466964.1"/>
    </source>
</evidence>
<feature type="transmembrane region" description="Helical" evidence="5">
    <location>
        <begin position="26"/>
        <end position="53"/>
    </location>
</feature>
<dbReference type="InterPro" id="IPR003339">
    <property type="entry name" value="ABC/ECF_trnsptr_transmembrane"/>
</dbReference>
<feature type="transmembrane region" description="Helical" evidence="5">
    <location>
        <begin position="65"/>
        <end position="84"/>
    </location>
</feature>
<evidence type="ECO:0000256" key="2">
    <source>
        <dbReference type="ARBA" id="ARBA00022692"/>
    </source>
</evidence>
<organism evidence="6 7">
    <name type="scientific">Niallia hominis</name>
    <dbReference type="NCBI Taxonomy" id="3133173"/>
    <lineage>
        <taxon>Bacteria</taxon>
        <taxon>Bacillati</taxon>
        <taxon>Bacillota</taxon>
        <taxon>Bacilli</taxon>
        <taxon>Bacillales</taxon>
        <taxon>Bacillaceae</taxon>
        <taxon>Niallia</taxon>
    </lineage>
</organism>
<dbReference type="PANTHER" id="PTHR33514:SF1">
    <property type="entry name" value="ABC TRANSPORTER PERMEASE"/>
    <property type="match status" value="1"/>
</dbReference>
<keyword evidence="3 5" id="KW-1133">Transmembrane helix</keyword>
<accession>A0ABV1F0R3</accession>
<comment type="subcellular location">
    <subcellularLocation>
        <location evidence="1">Membrane</location>
        <topology evidence="1">Multi-pass membrane protein</topology>
    </subcellularLocation>
</comment>
<dbReference type="EMBL" id="JBBMFN010000038">
    <property type="protein sequence ID" value="MEQ2466964.1"/>
    <property type="molecule type" value="Genomic_DNA"/>
</dbReference>
<feature type="transmembrane region" description="Helical" evidence="5">
    <location>
        <begin position="246"/>
        <end position="265"/>
    </location>
</feature>
<dbReference type="RefSeq" id="WP_048718519.1">
    <property type="nucleotide sequence ID" value="NZ_JBBMFN010000038.1"/>
</dbReference>
<sequence>MAEMLAYLDKNSPIHRLAGATKLLCFILWSLAAMLTYDTRILVFMLVIGLTLFKLSKIRWKEVSFVVLLFGLFLLLNNIAIFLFSPKQGVEIYGTEHLLFSLAGPYEVTTEQLFYLFNVTLKYFTVIPIALLFILTTNPSEFASSFHRIGISYRITYAISITLRYIPDIQRDYRNIALSKQARGNDLSRKASLITRGKNAMGIIIPLIFVSLNRIEAISNVMDLRGFGKKKTRTWYWEKPFDIGDYLAISLIAILFISSIVITFYDGQRFYNPFE</sequence>
<proteinExistence type="predicted"/>
<gene>
    <name evidence="6" type="ORF">WMO63_14995</name>
</gene>
<evidence type="ECO:0000313" key="7">
    <source>
        <dbReference type="Proteomes" id="UP001465426"/>
    </source>
</evidence>
<reference evidence="6 7" key="1">
    <citation type="submission" date="2024-03" db="EMBL/GenBank/DDBJ databases">
        <title>Human intestinal bacterial collection.</title>
        <authorList>
            <person name="Pauvert C."/>
            <person name="Hitch T.C.A."/>
            <person name="Clavel T."/>
        </authorList>
    </citation>
    <scope>NUCLEOTIDE SEQUENCE [LARGE SCALE GENOMIC DNA]</scope>
    <source>
        <strain evidence="6 7">CLA-SR-H024</strain>
    </source>
</reference>
<dbReference type="CDD" id="cd16914">
    <property type="entry name" value="EcfT"/>
    <property type="match status" value="1"/>
</dbReference>
<evidence type="ECO:0000256" key="3">
    <source>
        <dbReference type="ARBA" id="ARBA00022989"/>
    </source>
</evidence>
<keyword evidence="7" id="KW-1185">Reference proteome</keyword>
<dbReference type="Pfam" id="PF02361">
    <property type="entry name" value="CbiQ"/>
    <property type="match status" value="1"/>
</dbReference>
<keyword evidence="2 5" id="KW-0812">Transmembrane</keyword>
<keyword evidence="4 5" id="KW-0472">Membrane</keyword>
<evidence type="ECO:0000256" key="1">
    <source>
        <dbReference type="ARBA" id="ARBA00004141"/>
    </source>
</evidence>